<evidence type="ECO:0000313" key="2">
    <source>
        <dbReference type="Proteomes" id="UP000008148"/>
    </source>
</evidence>
<name>A8ADI5_CITK8</name>
<organism evidence="1 2">
    <name type="scientific">Citrobacter koseri (strain ATCC BAA-895 / CDC 4225-83 / SGSC4696)</name>
    <dbReference type="NCBI Taxonomy" id="290338"/>
    <lineage>
        <taxon>Bacteria</taxon>
        <taxon>Pseudomonadati</taxon>
        <taxon>Pseudomonadota</taxon>
        <taxon>Gammaproteobacteria</taxon>
        <taxon>Enterobacterales</taxon>
        <taxon>Enterobacteriaceae</taxon>
        <taxon>Citrobacter</taxon>
    </lineage>
</organism>
<protein>
    <submittedName>
        <fullName evidence="1">Uncharacterized protein</fullName>
    </submittedName>
</protein>
<evidence type="ECO:0000313" key="1">
    <source>
        <dbReference type="EMBL" id="ABV11549.1"/>
    </source>
</evidence>
<dbReference type="HOGENOM" id="CLU_2823319_0_0_6"/>
<gene>
    <name evidence="1" type="ordered locus">CKO_00386</name>
</gene>
<dbReference type="AlphaFoldDB" id="A8ADI5"/>
<dbReference type="KEGG" id="cko:CKO_00386"/>
<accession>A8ADI5</accession>
<proteinExistence type="predicted"/>
<sequence length="66" mass="7653">MAHRRLTQTNDVPCPTKAFSLSNGDEDTKLTQRIIHLLNSYIDAINQFYFSNGKKQNTCIDFQEFL</sequence>
<dbReference type="EMBL" id="CP000822">
    <property type="protein sequence ID" value="ABV11549.1"/>
    <property type="molecule type" value="Genomic_DNA"/>
</dbReference>
<reference evidence="1 2" key="1">
    <citation type="submission" date="2007-08" db="EMBL/GenBank/DDBJ databases">
        <authorList>
            <consortium name="The Citrobacter koseri Genome Sequencing Project"/>
            <person name="McClelland M."/>
            <person name="Sanderson E.K."/>
            <person name="Porwollik S."/>
            <person name="Spieth J."/>
            <person name="Clifton W.S."/>
            <person name="Latreille P."/>
            <person name="Courtney L."/>
            <person name="Wang C."/>
            <person name="Pepin K."/>
            <person name="Bhonagiri V."/>
            <person name="Nash W."/>
            <person name="Johnson M."/>
            <person name="Thiruvilangam P."/>
            <person name="Wilson R."/>
        </authorList>
    </citation>
    <scope>NUCLEOTIDE SEQUENCE [LARGE SCALE GENOMIC DNA]</scope>
    <source>
        <strain evidence="2">ATCC BAA-895 / CDC 4225-83 / SGSC4696</strain>
    </source>
</reference>
<dbReference type="Proteomes" id="UP000008148">
    <property type="component" value="Chromosome"/>
</dbReference>
<keyword evidence="2" id="KW-1185">Reference proteome</keyword>